<accession>Q16P16</accession>
<evidence type="ECO:0000256" key="1">
    <source>
        <dbReference type="PROSITE-ProRule" id="PRU00023"/>
    </source>
</evidence>
<dbReference type="HOGENOM" id="CLU_009034_0_0_1"/>
<reference evidence="3" key="2">
    <citation type="journal article" date="2007" name="Science">
        <title>Genome sequence of Aedes aegypti, a major arbovirus vector.</title>
        <authorList>
            <person name="Nene V."/>
            <person name="Wortman J.R."/>
            <person name="Lawson D."/>
            <person name="Haas B."/>
            <person name="Kodira C."/>
            <person name="Tu Z.J."/>
            <person name="Loftus B."/>
            <person name="Xi Z."/>
            <person name="Megy K."/>
            <person name="Grabherr M."/>
            <person name="Ren Q."/>
            <person name="Zdobnov E.M."/>
            <person name="Lobo N.F."/>
            <person name="Campbell K.S."/>
            <person name="Brown S.E."/>
            <person name="Bonaldo M.F."/>
            <person name="Zhu J."/>
            <person name="Sinkins S.P."/>
            <person name="Hogenkamp D.G."/>
            <person name="Amedeo P."/>
            <person name="Arensburger P."/>
            <person name="Atkinson P.W."/>
            <person name="Bidwell S."/>
            <person name="Biedler J."/>
            <person name="Birney E."/>
            <person name="Bruggner R.V."/>
            <person name="Costas J."/>
            <person name="Coy M.R."/>
            <person name="Crabtree J."/>
            <person name="Crawford M."/>
            <person name="Debruyn B."/>
            <person name="Decaprio D."/>
            <person name="Eiglmeier K."/>
            <person name="Eisenstadt E."/>
            <person name="El-Dorry H."/>
            <person name="Gelbart W.M."/>
            <person name="Gomes S.L."/>
            <person name="Hammond M."/>
            <person name="Hannick L.I."/>
            <person name="Hogan J.R."/>
            <person name="Holmes M.H."/>
            <person name="Jaffe D."/>
            <person name="Johnston J.S."/>
            <person name="Kennedy R.C."/>
            <person name="Koo H."/>
            <person name="Kravitz S."/>
            <person name="Kriventseva E.V."/>
            <person name="Kulp D."/>
            <person name="Labutti K."/>
            <person name="Lee E."/>
            <person name="Li S."/>
            <person name="Lovin D.D."/>
            <person name="Mao C."/>
            <person name="Mauceli E."/>
            <person name="Menck C.F."/>
            <person name="Miller J.R."/>
            <person name="Montgomery P."/>
            <person name="Mori A."/>
            <person name="Nascimento A.L."/>
            <person name="Naveira H.F."/>
            <person name="Nusbaum C."/>
            <person name="O'leary S."/>
            <person name="Orvis J."/>
            <person name="Pertea M."/>
            <person name="Quesneville H."/>
            <person name="Reidenbach K.R."/>
            <person name="Rogers Y.H."/>
            <person name="Roth C.W."/>
            <person name="Schneider J.R."/>
            <person name="Schatz M."/>
            <person name="Shumway M."/>
            <person name="Stanke M."/>
            <person name="Stinson E.O."/>
            <person name="Tubio J.M."/>
            <person name="Vanzee J.P."/>
            <person name="Verjovski-Almeida S."/>
            <person name="Werner D."/>
            <person name="White O."/>
            <person name="Wyder S."/>
            <person name="Zeng Q."/>
            <person name="Zhao Q."/>
            <person name="Zhao Y."/>
            <person name="Hill C.A."/>
            <person name="Raikhel A.S."/>
            <person name="Soares M.B."/>
            <person name="Knudson D.L."/>
            <person name="Lee N.H."/>
            <person name="Galagan J."/>
            <person name="Salzberg S.L."/>
            <person name="Paulsen I.T."/>
            <person name="Dimopoulos G."/>
            <person name="Collins F.H."/>
            <person name="Birren B."/>
            <person name="Fraser-Liggett C.M."/>
            <person name="Severson D.W."/>
        </authorList>
    </citation>
    <scope>NUCLEOTIDE SEQUENCE [LARGE SCALE GENOMIC DNA]</scope>
    <source>
        <strain evidence="3">Liverpool</strain>
    </source>
</reference>
<dbReference type="PANTHER" id="PTHR46427:SF1">
    <property type="entry name" value="ANKYRIN REPEAT AND LEM DOMAIN-CONTAINING PROTEIN 1"/>
    <property type="match status" value="1"/>
</dbReference>
<dbReference type="PaxDb" id="7159-AAEL011788-PA"/>
<dbReference type="PROSITE" id="PS50088">
    <property type="entry name" value="ANK_REPEAT"/>
    <property type="match status" value="1"/>
</dbReference>
<organism evidence="3 4">
    <name type="scientific">Aedes aegypti</name>
    <name type="common">Yellowfever mosquito</name>
    <name type="synonym">Culex aegypti</name>
    <dbReference type="NCBI Taxonomy" id="7159"/>
    <lineage>
        <taxon>Eukaryota</taxon>
        <taxon>Metazoa</taxon>
        <taxon>Ecdysozoa</taxon>
        <taxon>Arthropoda</taxon>
        <taxon>Hexapoda</taxon>
        <taxon>Insecta</taxon>
        <taxon>Pterygota</taxon>
        <taxon>Neoptera</taxon>
        <taxon>Endopterygota</taxon>
        <taxon>Diptera</taxon>
        <taxon>Nematocera</taxon>
        <taxon>Culicoidea</taxon>
        <taxon>Culicidae</taxon>
        <taxon>Culicinae</taxon>
        <taxon>Aedini</taxon>
        <taxon>Aedes</taxon>
        <taxon>Stegomyia</taxon>
    </lineage>
</organism>
<feature type="repeat" description="ANK" evidence="1">
    <location>
        <begin position="80"/>
        <end position="112"/>
    </location>
</feature>
<dbReference type="PROSITE" id="PS50297">
    <property type="entry name" value="ANK_REP_REGION"/>
    <property type="match status" value="1"/>
</dbReference>
<evidence type="ECO:0000313" key="3">
    <source>
        <dbReference type="EMBL" id="EAT36103.1"/>
    </source>
</evidence>
<dbReference type="SMART" id="SM00540">
    <property type="entry name" value="LEM"/>
    <property type="match status" value="1"/>
</dbReference>
<feature type="domain" description="LEM" evidence="2">
    <location>
        <begin position="447"/>
        <end position="491"/>
    </location>
</feature>
<dbReference type="GO" id="GO:0000712">
    <property type="term" value="P:resolution of meiotic recombination intermediates"/>
    <property type="evidence" value="ECO:0007669"/>
    <property type="project" value="TreeGrafter"/>
</dbReference>
<dbReference type="AlphaFoldDB" id="Q16P16"/>
<dbReference type="PROSITE" id="PS50954">
    <property type="entry name" value="LEM"/>
    <property type="match status" value="1"/>
</dbReference>
<dbReference type="EMBL" id="CH477799">
    <property type="protein sequence ID" value="EAT36103.1"/>
    <property type="molecule type" value="Genomic_DNA"/>
</dbReference>
<dbReference type="STRING" id="7159.Q16P16"/>
<name>Q16P16_AEDAE</name>
<dbReference type="VEuPathDB" id="VectorBase:AAEL011788"/>
<protein>
    <submittedName>
        <fullName evidence="3">AAEL011788-PA</fullName>
    </submittedName>
</protein>
<dbReference type="OMA" id="YINITHR"/>
<dbReference type="Pfam" id="PF12796">
    <property type="entry name" value="Ank_2"/>
    <property type="match status" value="1"/>
</dbReference>
<dbReference type="Pfam" id="PF22945">
    <property type="entry name" value="LEM-3_GIY-YIG"/>
    <property type="match status" value="2"/>
</dbReference>
<dbReference type="Gene3D" id="1.10.720.40">
    <property type="match status" value="1"/>
</dbReference>
<dbReference type="Pfam" id="PF03020">
    <property type="entry name" value="LEM"/>
    <property type="match status" value="1"/>
</dbReference>
<dbReference type="SUPFAM" id="SSF48403">
    <property type="entry name" value="Ankyrin repeat"/>
    <property type="match status" value="1"/>
</dbReference>
<evidence type="ECO:0000313" key="4">
    <source>
        <dbReference type="Proteomes" id="UP000682892"/>
    </source>
</evidence>
<dbReference type="InterPro" id="IPR034998">
    <property type="entry name" value="ANKLE1"/>
</dbReference>
<dbReference type="PANTHER" id="PTHR46427">
    <property type="entry name" value="ANKYRIN REPEAT AND LEM DOMAIN-CONTAINING PROTEIN 1"/>
    <property type="match status" value="1"/>
</dbReference>
<proteinExistence type="predicted"/>
<reference evidence="3" key="3">
    <citation type="submission" date="2012-09" db="EMBL/GenBank/DDBJ databases">
        <authorList>
            <consortium name="VectorBase"/>
        </authorList>
    </citation>
    <scope>NUCLEOTIDE SEQUENCE</scope>
    <source>
        <strain evidence="3">Liverpool</strain>
    </source>
</reference>
<evidence type="ECO:0000259" key="2">
    <source>
        <dbReference type="PROSITE" id="PS50954"/>
    </source>
</evidence>
<dbReference type="PhylomeDB" id="Q16P16"/>
<dbReference type="InterPro" id="IPR002110">
    <property type="entry name" value="Ankyrin_rpt"/>
</dbReference>
<gene>
    <name evidence="3" type="ORF">AaeL_AAEL011788</name>
</gene>
<dbReference type="InterPro" id="IPR011015">
    <property type="entry name" value="LEM/LEM-like_dom_sf"/>
</dbReference>
<dbReference type="eggNOG" id="KOG0504">
    <property type="taxonomic scope" value="Eukaryota"/>
</dbReference>
<dbReference type="CDD" id="cd10454">
    <property type="entry name" value="GIY-YIG_COG3680_Meta"/>
    <property type="match status" value="1"/>
</dbReference>
<dbReference type="InterPro" id="IPR036770">
    <property type="entry name" value="Ankyrin_rpt-contain_sf"/>
</dbReference>
<dbReference type="SUPFAM" id="SSF63451">
    <property type="entry name" value="LEM domain"/>
    <property type="match status" value="1"/>
</dbReference>
<dbReference type="GO" id="GO:0005737">
    <property type="term" value="C:cytoplasm"/>
    <property type="evidence" value="ECO:0007669"/>
    <property type="project" value="TreeGrafter"/>
</dbReference>
<dbReference type="SMART" id="SM00248">
    <property type="entry name" value="ANK"/>
    <property type="match status" value="3"/>
</dbReference>
<dbReference type="GO" id="GO:0005654">
    <property type="term" value="C:nucleoplasm"/>
    <property type="evidence" value="ECO:0007669"/>
    <property type="project" value="TreeGrafter"/>
</dbReference>
<reference evidence="3" key="1">
    <citation type="submission" date="2005-10" db="EMBL/GenBank/DDBJ databases">
        <authorList>
            <person name="Loftus B.J."/>
            <person name="Nene V.M."/>
            <person name="Hannick L.I."/>
            <person name="Bidwell S."/>
            <person name="Haas B."/>
            <person name="Amedeo P."/>
            <person name="Orvis J."/>
            <person name="Wortman J.R."/>
            <person name="White O.R."/>
            <person name="Salzberg S."/>
            <person name="Shumway M."/>
            <person name="Koo H."/>
            <person name="Zhao Y."/>
            <person name="Holmes M."/>
            <person name="Miller J."/>
            <person name="Schatz M."/>
            <person name="Pop M."/>
            <person name="Pai G."/>
            <person name="Utterback T."/>
            <person name="Rogers Y.-H."/>
            <person name="Kravitz S."/>
            <person name="Fraser C.M."/>
        </authorList>
    </citation>
    <scope>NUCLEOTIDE SEQUENCE</scope>
    <source>
        <strain evidence="3">Liverpool</strain>
    </source>
</reference>
<dbReference type="Gene3D" id="1.25.40.20">
    <property type="entry name" value="Ankyrin repeat-containing domain"/>
    <property type="match status" value="1"/>
</dbReference>
<dbReference type="InterPro" id="IPR003887">
    <property type="entry name" value="LEM_dom"/>
</dbReference>
<dbReference type="GO" id="GO:0000724">
    <property type="term" value="P:double-strand break repair via homologous recombination"/>
    <property type="evidence" value="ECO:0007669"/>
    <property type="project" value="TreeGrafter"/>
</dbReference>
<dbReference type="Proteomes" id="UP000682892">
    <property type="component" value="Unassembled WGS sequence"/>
</dbReference>
<sequence length="759" mass="86921">MSRADNYLALCLLDALDDQNLESVRVLLEKHKANPNAIVLEKNVAPVHLVQGAENERFAEQATSLMLQYGADPNLRSDEEGMTPLHVAANLGRPRLVEMLLKAGADMDLEDAENKIAVEYAIEEGHFEVVKVMQNFVFEKKFEAKRHELVQKEQQNGNSSGGMVKCFGGYLRLDTPTKRCKLLDESKLTPNRVHYNFDATSPYYINITHRRKTSPKRKKDDFNKAIVQLQETIDGTKLSDDEDIVIARKNLFELTEKNLENFSQNMSGSTRRSRTSYIECWRDKIAALRDRYKLSTNIEDIERILSGFSDSTIEDDIDKQTYTIHEFDDQFPPCSNELNNSNPTLDQEQTNVTFQTAIEQPLKLEDSLRTNEFALALCPSPEPSVQSEKPFCEAHNRLVQITEEYVHTDDEAGVVFYEKKFIAAAAKQQVKSGHRNASLSSQSTALTLPPLDYDTDVLRAELTNFGEPPGPITKHTKKLYLKKLVKYKRDPERALAQVKGKLSKYLDDFSVELLATIRSEDVFSKILQQQALETEMSSEFVTTNDKTWREGHLKKSFIYLLIDPRVSENLPAQQTLYQQHDLWKRFLQSIFYVGKGKSSRPYCHLYDAMKLYQQKSSSSNALQPPSEVLELQVEEEQIIFQSEERIEKVCRTTKILNRKQMNDSAKLNKIIDIWRAQRGVICLHVFHNIMPAEAFTREAAIIDALGIQNLTNLKRGDYYGKALSWPMKRRKQLGILLLYKALLIYLAEGETQLLPSDLI</sequence>
<keyword evidence="1" id="KW-0040">ANK repeat</keyword>
<dbReference type="GO" id="GO:0004520">
    <property type="term" value="F:DNA endonuclease activity"/>
    <property type="evidence" value="ECO:0007669"/>
    <property type="project" value="TreeGrafter"/>
</dbReference>